<sequence>MSLIQESDIKPTGLPVVRQRGLANPSALGFGSFATTLMALSLSAMGFRGVSNQSVFVANLCFLAGLGLLISAQWEMVRGNTFEYTVLAAFGLYYGGYGVLILPSTGILESYQGETAEYYNAFGIYQLVWCVLNLFFFIASLPTGGPNIIIYGGLELSYIFNCIAHFVMADGNVATSTSLMKAGGAFGFIASLAGFYMLGHELCQDVLPFRIPVYNTTRLAGRRKSSDQSS</sequence>
<dbReference type="GO" id="GO:0015123">
    <property type="term" value="F:acetate transmembrane transporter activity"/>
    <property type="evidence" value="ECO:0007669"/>
    <property type="project" value="TreeGrafter"/>
</dbReference>
<dbReference type="InterPro" id="IPR051633">
    <property type="entry name" value="AceTr"/>
</dbReference>
<dbReference type="PANTHER" id="PTHR31123:SF7">
    <property type="entry name" value="MARVEL DOMAIN-CONTAINING PROTEIN"/>
    <property type="match status" value="1"/>
</dbReference>
<dbReference type="Proteomes" id="UP000826573">
    <property type="component" value="Unassembled WGS sequence"/>
</dbReference>
<evidence type="ECO:0000256" key="5">
    <source>
        <dbReference type="ARBA" id="ARBA00023136"/>
    </source>
</evidence>
<organism evidence="7 8">
    <name type="scientific">Trichoderma semiorbis</name>
    <dbReference type="NCBI Taxonomy" id="1491008"/>
    <lineage>
        <taxon>Eukaryota</taxon>
        <taxon>Fungi</taxon>
        <taxon>Dikarya</taxon>
        <taxon>Ascomycota</taxon>
        <taxon>Pezizomycotina</taxon>
        <taxon>Sordariomycetes</taxon>
        <taxon>Hypocreomycetidae</taxon>
        <taxon>Hypocreales</taxon>
        <taxon>Hypocreaceae</taxon>
        <taxon>Trichoderma</taxon>
    </lineage>
</organism>
<name>A0A9P8KSV3_9HYPO</name>
<dbReference type="EMBL" id="JAIMJC010000003">
    <property type="protein sequence ID" value="KAH0527438.1"/>
    <property type="molecule type" value="Genomic_DNA"/>
</dbReference>
<evidence type="ECO:0000313" key="7">
    <source>
        <dbReference type="EMBL" id="KAH0527438.1"/>
    </source>
</evidence>
<dbReference type="GO" id="GO:0005886">
    <property type="term" value="C:plasma membrane"/>
    <property type="evidence" value="ECO:0007669"/>
    <property type="project" value="TreeGrafter"/>
</dbReference>
<dbReference type="AlphaFoldDB" id="A0A9P8KSV3"/>
<dbReference type="Pfam" id="PF01184">
    <property type="entry name" value="Gpr1_Fun34_YaaH"/>
    <property type="match status" value="1"/>
</dbReference>
<evidence type="ECO:0000256" key="1">
    <source>
        <dbReference type="ARBA" id="ARBA00004141"/>
    </source>
</evidence>
<proteinExistence type="inferred from homology"/>
<keyword evidence="8" id="KW-1185">Reference proteome</keyword>
<protein>
    <submittedName>
        <fullName evidence="7">Uncharacterized protein</fullName>
    </submittedName>
</protein>
<keyword evidence="4 6" id="KW-1133">Transmembrane helix</keyword>
<feature type="transmembrane region" description="Helical" evidence="6">
    <location>
        <begin position="148"/>
        <end position="167"/>
    </location>
</feature>
<comment type="similarity">
    <text evidence="2">Belongs to the acetate uptake transporter (AceTr) (TC 2.A.96) family.</text>
</comment>
<evidence type="ECO:0000256" key="3">
    <source>
        <dbReference type="ARBA" id="ARBA00022692"/>
    </source>
</evidence>
<feature type="transmembrane region" description="Helical" evidence="6">
    <location>
        <begin position="179"/>
        <end position="198"/>
    </location>
</feature>
<feature type="transmembrane region" description="Helical" evidence="6">
    <location>
        <begin position="53"/>
        <end position="72"/>
    </location>
</feature>
<reference evidence="7 8" key="1">
    <citation type="submission" date="2021-08" db="EMBL/GenBank/DDBJ databases">
        <title>The highly contiguous genome resource for Trichoderma semiorbis FJ059, a fungal antagonistic to plant pathogens.</title>
        <authorList>
            <person name="Liu T."/>
        </authorList>
    </citation>
    <scope>NUCLEOTIDE SEQUENCE [LARGE SCALE GENOMIC DNA]</scope>
    <source>
        <strain evidence="7 8">FJ059</strain>
    </source>
</reference>
<keyword evidence="5 6" id="KW-0472">Membrane</keyword>
<comment type="caution">
    <text evidence="7">The sequence shown here is derived from an EMBL/GenBank/DDBJ whole genome shotgun (WGS) entry which is preliminary data.</text>
</comment>
<evidence type="ECO:0000256" key="4">
    <source>
        <dbReference type="ARBA" id="ARBA00022989"/>
    </source>
</evidence>
<dbReference type="PANTHER" id="PTHR31123">
    <property type="entry name" value="ACCUMULATION OF DYADS PROTEIN 2-RELATED"/>
    <property type="match status" value="1"/>
</dbReference>
<evidence type="ECO:0000313" key="8">
    <source>
        <dbReference type="Proteomes" id="UP000826573"/>
    </source>
</evidence>
<comment type="subcellular location">
    <subcellularLocation>
        <location evidence="1">Membrane</location>
        <topology evidence="1">Multi-pass membrane protein</topology>
    </subcellularLocation>
</comment>
<keyword evidence="3 6" id="KW-0812">Transmembrane</keyword>
<evidence type="ECO:0000256" key="6">
    <source>
        <dbReference type="SAM" id="Phobius"/>
    </source>
</evidence>
<evidence type="ECO:0000256" key="2">
    <source>
        <dbReference type="ARBA" id="ARBA00005587"/>
    </source>
</evidence>
<feature type="transmembrane region" description="Helical" evidence="6">
    <location>
        <begin position="122"/>
        <end position="141"/>
    </location>
</feature>
<gene>
    <name evidence="7" type="ORF">TsFJ059_002440</name>
</gene>
<dbReference type="InterPro" id="IPR000791">
    <property type="entry name" value="Gpr1/Fun34/SatP-like"/>
</dbReference>
<accession>A0A9P8KSV3</accession>
<feature type="transmembrane region" description="Helical" evidence="6">
    <location>
        <begin position="84"/>
        <end position="102"/>
    </location>
</feature>
<feature type="transmembrane region" description="Helical" evidence="6">
    <location>
        <begin position="27"/>
        <end position="47"/>
    </location>
</feature>